<dbReference type="SMART" id="SM00487">
    <property type="entry name" value="DEXDc"/>
    <property type="match status" value="1"/>
</dbReference>
<feature type="region of interest" description="Disordered" evidence="5">
    <location>
        <begin position="207"/>
        <end position="236"/>
    </location>
</feature>
<evidence type="ECO:0000313" key="10">
    <source>
        <dbReference type="Proteomes" id="UP000094389"/>
    </source>
</evidence>
<dbReference type="OrthoDB" id="5600252at2759"/>
<dbReference type="Pfam" id="PF26026">
    <property type="entry name" value="RNA_hel_CTD"/>
    <property type="match status" value="1"/>
</dbReference>
<dbReference type="PROSITE" id="PS00690">
    <property type="entry name" value="DEAH_ATP_HELICASE"/>
    <property type="match status" value="1"/>
</dbReference>
<dbReference type="CDD" id="cd17917">
    <property type="entry name" value="DEXHc_RHA-like"/>
    <property type="match status" value="1"/>
</dbReference>
<dbReference type="OMA" id="LFRVCNM"/>
<dbReference type="SMART" id="SM00847">
    <property type="entry name" value="HA2"/>
    <property type="match status" value="1"/>
</dbReference>
<dbReference type="InterPro" id="IPR006575">
    <property type="entry name" value="RWD_dom"/>
</dbReference>
<dbReference type="Gene3D" id="3.10.110.10">
    <property type="entry name" value="Ubiquitin Conjugating Enzyme"/>
    <property type="match status" value="1"/>
</dbReference>
<dbReference type="GeneID" id="30987777"/>
<dbReference type="Proteomes" id="UP000094389">
    <property type="component" value="Unassembled WGS sequence"/>
</dbReference>
<keyword evidence="2 9" id="KW-0378">Hydrolase</keyword>
<name>A0A1E4RZZ7_CYBJN</name>
<dbReference type="InterPro" id="IPR059023">
    <property type="entry name" value="RNA_hel_CTD"/>
</dbReference>
<dbReference type="InterPro" id="IPR007502">
    <property type="entry name" value="Helicase-assoc_dom"/>
</dbReference>
<proteinExistence type="predicted"/>
<dbReference type="GO" id="GO:0005634">
    <property type="term" value="C:nucleus"/>
    <property type="evidence" value="ECO:0007669"/>
    <property type="project" value="UniProtKB-ARBA"/>
</dbReference>
<feature type="domain" description="Helicase C-terminal" evidence="8">
    <location>
        <begin position="794"/>
        <end position="960"/>
    </location>
</feature>
<dbReference type="InterPro" id="IPR011545">
    <property type="entry name" value="DEAD/DEAH_box_helicase_dom"/>
</dbReference>
<dbReference type="Pfam" id="PF21010">
    <property type="entry name" value="HA2_C"/>
    <property type="match status" value="1"/>
</dbReference>
<dbReference type="SUPFAM" id="SSF54495">
    <property type="entry name" value="UBC-like"/>
    <property type="match status" value="1"/>
</dbReference>
<dbReference type="Pfam" id="PF07717">
    <property type="entry name" value="OB_NTP_bind"/>
    <property type="match status" value="1"/>
</dbReference>
<dbReference type="Pfam" id="PF00271">
    <property type="entry name" value="Helicase_C"/>
    <property type="match status" value="1"/>
</dbReference>
<dbReference type="Pfam" id="PF24385">
    <property type="entry name" value="DSRM_DHX29"/>
    <property type="match status" value="1"/>
</dbReference>
<feature type="domain" description="RWD" evidence="6">
    <location>
        <begin position="400"/>
        <end position="498"/>
    </location>
</feature>
<dbReference type="PROSITE" id="PS50908">
    <property type="entry name" value="RWD"/>
    <property type="match status" value="1"/>
</dbReference>
<dbReference type="Gene3D" id="1.20.120.1080">
    <property type="match status" value="1"/>
</dbReference>
<dbReference type="CDD" id="cd23827">
    <property type="entry name" value="RWD_YLR419W-like"/>
    <property type="match status" value="1"/>
</dbReference>
<feature type="region of interest" description="Disordered" evidence="5">
    <location>
        <begin position="1"/>
        <end position="58"/>
    </location>
</feature>
<dbReference type="PROSITE" id="PS51192">
    <property type="entry name" value="HELICASE_ATP_BIND_1"/>
    <property type="match status" value="1"/>
</dbReference>
<dbReference type="GO" id="GO:0003723">
    <property type="term" value="F:RNA binding"/>
    <property type="evidence" value="ECO:0007669"/>
    <property type="project" value="TreeGrafter"/>
</dbReference>
<dbReference type="PROSITE" id="PS51194">
    <property type="entry name" value="HELICASE_CTER"/>
    <property type="match status" value="1"/>
</dbReference>
<sequence>MAKKNSNSGKKEAAAPPPSSKKKGKGKADDLKKDSNGSKHPESSTPVNPMKRPSSGKTPISLLHEHAQRSKWERVDYDMKKVKEGMVATAILGWIDPKTKEKILVRCPHRLPAKETAIEARYYAATVALHRVCFNKSLHMVLPREFKDTWALLEDERKAMLKENPTKHNRLYNNDPFKVVIEDAKLKKVKEKEEEVRLNNEAKTKRAPVILTSVKKPSGATSPSPKAQKRPASNPIQREFHVKFPRKVWDSALSFKFSTKQRDLIQQSLRHHITWKLASKEHPSSTNTLLESIGFRKSHIEEALKFQDPLSYLLFNVPDDDLPQYFTDPSSLDTVTVADKNEILVKRVSEFGVSRSEAIVALNDNDLSLEKTLVSLTCKYADHVQENGHKDIDSQEIWNEEIESLSMIYDEGQITRLNDSSVLIKFNDMLQVAVYKPEQYPYQLAGLVISTIDKNLTLPNYVKLKIITKLSEYTLKNLIGDSYIFSMVDWLQQNSEDIIENPGKLLEHPKTTVEEMDNLDIVSSNTKGRRVFRSNPDVKFIEDDYTKRSKSQEMARMYKARSALPAWGEKENLMRVINSHRISLITGETGSGKSTQLVQFILDDLYSKKNFKTQILCTQPRRISAIGLAERVAEERVTKCGEEVGYIIRGANKSNKNTRIKFLTTGILVKFLQNGDEFLNDSILVIDEVHERSMETDLIIIMIKRLLSKFKNLKIVLMSATVDTKLFKSYFAEIDTAHIKGRTFPIQDYYLDDVLEKTNFKIQINDEWISPKADSNFFKSGKVNYDLIAELVIKIDQDLVDASNRGSILVFLPGVAEINSCIRTIQNKFSKDCIILPLHSALTPQDQHRVFNSYGNKRKIIVSTNIAETSITINDCVVTIDSGRVKSMNYSAIDNTSKFVETFISKAEAKQRRGRAGRVSAGVSYKLFTRETYDEMRESPIPEMKRINLDSLYLVVKTIGVKDVIGFLNSGIDPPPPDSLVKSEELLKCARLIDEYDDLTELGKYVSLLPIIDPKHGILLIYSIIFGCTDFGVLIASILGAGSPFVHSQENRDKIKGVLLQNKGVGDLISTVIVVQKYFSLETTAEKKRYIQDNFLSYTKLTEIKSSKAQYISILEDIGFIPLKYREGHKHLNRNGGNVAVIRSIITGAFYPQVARVQLPDPKFFNTSSGSVQVDPDARLVKFWIRNEEYISKVNQSKSSNTLSIDNLPATRSFIHPSSVLFDTSNKELSKSQIEELQLEEKGSEDSKVISSPFVVYNSSVITSKLFLKDLTPTTTLSTLLFGGNFTYDVSAISAGKQSPGVVLDSWLPIKSWCKNAVLVKELRTLLDKAVKDKLENPSYGEDNTESRVSDEVLALVDQLLASEHT</sequence>
<dbReference type="InterPro" id="IPR056328">
    <property type="entry name" value="DSRM_DHX29"/>
</dbReference>
<dbReference type="InterPro" id="IPR027417">
    <property type="entry name" value="P-loop_NTPase"/>
</dbReference>
<dbReference type="STRING" id="983966.A0A1E4RZZ7"/>
<dbReference type="SUPFAM" id="SSF52540">
    <property type="entry name" value="P-loop containing nucleoside triphosphate hydrolases"/>
    <property type="match status" value="1"/>
</dbReference>
<dbReference type="PANTHER" id="PTHR18934">
    <property type="entry name" value="ATP-DEPENDENT RNA HELICASE"/>
    <property type="match status" value="1"/>
</dbReference>
<evidence type="ECO:0000256" key="2">
    <source>
        <dbReference type="ARBA" id="ARBA00022801"/>
    </source>
</evidence>
<dbReference type="EMBL" id="KV453933">
    <property type="protein sequence ID" value="ODV72810.1"/>
    <property type="molecule type" value="Genomic_DNA"/>
</dbReference>
<dbReference type="GO" id="GO:0005524">
    <property type="term" value="F:ATP binding"/>
    <property type="evidence" value="ECO:0007669"/>
    <property type="project" value="UniProtKB-KW"/>
</dbReference>
<feature type="compositionally biased region" description="Basic and acidic residues" evidence="5">
    <location>
        <begin position="26"/>
        <end position="42"/>
    </location>
</feature>
<dbReference type="InterPro" id="IPR016135">
    <property type="entry name" value="UBQ-conjugating_enzyme/RWD"/>
</dbReference>
<gene>
    <name evidence="9" type="ORF">CYBJADRAFT_152427</name>
</gene>
<protein>
    <submittedName>
        <fullName evidence="9">p-loop containing nucleoside triphosphate hydrolase protein</fullName>
    </submittedName>
</protein>
<dbReference type="InterPro" id="IPR011709">
    <property type="entry name" value="DEAD-box_helicase_OB_fold"/>
</dbReference>
<dbReference type="GO" id="GO:1990904">
    <property type="term" value="C:ribonucleoprotein complex"/>
    <property type="evidence" value="ECO:0007669"/>
    <property type="project" value="UniProtKB-ARBA"/>
</dbReference>
<dbReference type="Pfam" id="PF00270">
    <property type="entry name" value="DEAD"/>
    <property type="match status" value="1"/>
</dbReference>
<dbReference type="GO" id="GO:0016787">
    <property type="term" value="F:hydrolase activity"/>
    <property type="evidence" value="ECO:0007669"/>
    <property type="project" value="UniProtKB-KW"/>
</dbReference>
<dbReference type="InterPro" id="IPR001650">
    <property type="entry name" value="Helicase_C-like"/>
</dbReference>
<dbReference type="Pfam" id="PF05773">
    <property type="entry name" value="RWD"/>
    <property type="match status" value="1"/>
</dbReference>
<evidence type="ECO:0000259" key="7">
    <source>
        <dbReference type="PROSITE" id="PS51192"/>
    </source>
</evidence>
<dbReference type="InterPro" id="IPR014001">
    <property type="entry name" value="Helicase_ATP-bd"/>
</dbReference>
<dbReference type="SMART" id="SM00490">
    <property type="entry name" value="HELICc"/>
    <property type="match status" value="1"/>
</dbReference>
<evidence type="ECO:0000256" key="5">
    <source>
        <dbReference type="SAM" id="MobiDB-lite"/>
    </source>
</evidence>
<dbReference type="RefSeq" id="XP_020069849.1">
    <property type="nucleotide sequence ID" value="XM_020213381.1"/>
</dbReference>
<organism evidence="9 10">
    <name type="scientific">Cyberlindnera jadinii (strain ATCC 18201 / CBS 1600 / BCRC 20928 / JCM 3617 / NBRC 0987 / NRRL Y-1542)</name>
    <name type="common">Torula yeast</name>
    <name type="synonym">Candida utilis</name>
    <dbReference type="NCBI Taxonomy" id="983966"/>
    <lineage>
        <taxon>Eukaryota</taxon>
        <taxon>Fungi</taxon>
        <taxon>Dikarya</taxon>
        <taxon>Ascomycota</taxon>
        <taxon>Saccharomycotina</taxon>
        <taxon>Saccharomycetes</taxon>
        <taxon>Phaffomycetales</taxon>
        <taxon>Phaffomycetaceae</taxon>
        <taxon>Cyberlindnera</taxon>
    </lineage>
</organism>
<evidence type="ECO:0000256" key="1">
    <source>
        <dbReference type="ARBA" id="ARBA00022741"/>
    </source>
</evidence>
<dbReference type="PANTHER" id="PTHR18934:SF267">
    <property type="entry name" value="ATP-DEPENDENT RNA HELICASE YLR419W-RELATED"/>
    <property type="match status" value="1"/>
</dbReference>
<dbReference type="Gene3D" id="3.40.50.300">
    <property type="entry name" value="P-loop containing nucleotide triphosphate hydrolases"/>
    <property type="match status" value="2"/>
</dbReference>
<dbReference type="CDD" id="cd18791">
    <property type="entry name" value="SF2_C_RHA"/>
    <property type="match status" value="1"/>
</dbReference>
<accession>A0A1E4RZZ7</accession>
<evidence type="ECO:0000313" key="9">
    <source>
        <dbReference type="EMBL" id="ODV72810.1"/>
    </source>
</evidence>
<evidence type="ECO:0000259" key="6">
    <source>
        <dbReference type="PROSITE" id="PS50908"/>
    </source>
</evidence>
<evidence type="ECO:0000256" key="3">
    <source>
        <dbReference type="ARBA" id="ARBA00022806"/>
    </source>
</evidence>
<evidence type="ECO:0000259" key="8">
    <source>
        <dbReference type="PROSITE" id="PS51194"/>
    </source>
</evidence>
<keyword evidence="3" id="KW-0347">Helicase</keyword>
<evidence type="ECO:0000256" key="4">
    <source>
        <dbReference type="ARBA" id="ARBA00022840"/>
    </source>
</evidence>
<dbReference type="GO" id="GO:0004386">
    <property type="term" value="F:helicase activity"/>
    <property type="evidence" value="ECO:0007669"/>
    <property type="project" value="UniProtKB-KW"/>
</dbReference>
<keyword evidence="1" id="KW-0547">Nucleotide-binding</keyword>
<keyword evidence="4" id="KW-0067">ATP-binding</keyword>
<reference evidence="9 10" key="1">
    <citation type="journal article" date="2016" name="Proc. Natl. Acad. Sci. U.S.A.">
        <title>Comparative genomics of biotechnologically important yeasts.</title>
        <authorList>
            <person name="Riley R."/>
            <person name="Haridas S."/>
            <person name="Wolfe K.H."/>
            <person name="Lopes M.R."/>
            <person name="Hittinger C.T."/>
            <person name="Goeker M."/>
            <person name="Salamov A.A."/>
            <person name="Wisecaver J.H."/>
            <person name="Long T.M."/>
            <person name="Calvey C.H."/>
            <person name="Aerts A.L."/>
            <person name="Barry K.W."/>
            <person name="Choi C."/>
            <person name="Clum A."/>
            <person name="Coughlan A.Y."/>
            <person name="Deshpande S."/>
            <person name="Douglass A.P."/>
            <person name="Hanson S.J."/>
            <person name="Klenk H.-P."/>
            <person name="LaButti K.M."/>
            <person name="Lapidus A."/>
            <person name="Lindquist E.A."/>
            <person name="Lipzen A.M."/>
            <person name="Meier-Kolthoff J.P."/>
            <person name="Ohm R.A."/>
            <person name="Otillar R.P."/>
            <person name="Pangilinan J.L."/>
            <person name="Peng Y."/>
            <person name="Rokas A."/>
            <person name="Rosa C.A."/>
            <person name="Scheuner C."/>
            <person name="Sibirny A.A."/>
            <person name="Slot J.C."/>
            <person name="Stielow J.B."/>
            <person name="Sun H."/>
            <person name="Kurtzman C.P."/>
            <person name="Blackwell M."/>
            <person name="Grigoriev I.V."/>
            <person name="Jeffries T.W."/>
        </authorList>
    </citation>
    <scope>NUCLEOTIDE SEQUENCE [LARGE SCALE GENOMIC DNA]</scope>
    <source>
        <strain evidence="10">ATCC 18201 / CBS 1600 / BCRC 20928 / JCM 3617 / NBRC 0987 / NRRL Y-1542</strain>
    </source>
</reference>
<feature type="domain" description="Helicase ATP-binding" evidence="7">
    <location>
        <begin position="574"/>
        <end position="740"/>
    </location>
</feature>
<dbReference type="InterPro" id="IPR002464">
    <property type="entry name" value="DNA/RNA_helicase_DEAH_CS"/>
</dbReference>
<dbReference type="GO" id="GO:0008186">
    <property type="term" value="F:ATP-dependent activity, acting on RNA"/>
    <property type="evidence" value="ECO:0007669"/>
    <property type="project" value="UniProtKB-ARBA"/>
</dbReference>
<keyword evidence="10" id="KW-1185">Reference proteome</keyword>